<dbReference type="Proteomes" id="UP000198937">
    <property type="component" value="Unassembled WGS sequence"/>
</dbReference>
<organism evidence="2 3">
    <name type="scientific">Micromonospora yangpuensis</name>
    <dbReference type="NCBI Taxonomy" id="683228"/>
    <lineage>
        <taxon>Bacteria</taxon>
        <taxon>Bacillati</taxon>
        <taxon>Actinomycetota</taxon>
        <taxon>Actinomycetes</taxon>
        <taxon>Micromonosporales</taxon>
        <taxon>Micromonosporaceae</taxon>
        <taxon>Micromonospora</taxon>
    </lineage>
</organism>
<dbReference type="RefSeq" id="WP_091447597.1">
    <property type="nucleotide sequence ID" value="NZ_BMMJ01000020.1"/>
</dbReference>
<sequence length="304" mass="31755">MSSARTVLPGARAVLGVVVVATLVLTGCAATSGLDADLTDDWAALAPPVPFTPAAATCHEADFTEVVSLTAYQPVDCAGAHRVETAHVGTFPADRPRPPTGSAQLRTAFADCDTRATGYVGHEWRGARLRLGVAIPSPDGWSGGARWYRCDLTEVTTVEAGAGTVLRTGSLRGALRGPSPLKLGCQQAATGRGGGVSTLSPVSCDKRHNAEYVGVWAAPDRPYPARDAEWAPFYTGCRTVLARYVGVPDDIRLTVRSGVVVRPPAAGRWRAGDRGVRCYLWLSHRTTTGSLAGAGPAGLPVRTG</sequence>
<name>A0A1C6VG41_9ACTN</name>
<keyword evidence="3" id="KW-1185">Reference proteome</keyword>
<dbReference type="AlphaFoldDB" id="A0A1C6VG41"/>
<dbReference type="OrthoDB" id="3381205at2"/>
<dbReference type="Pfam" id="PF13845">
    <property type="entry name" value="Septum_form"/>
    <property type="match status" value="1"/>
</dbReference>
<dbReference type="STRING" id="683228.GA0070617_5585"/>
<dbReference type="InterPro" id="IPR026004">
    <property type="entry name" value="Septum_form"/>
</dbReference>
<feature type="domain" description="Septum formation-related" evidence="1">
    <location>
        <begin position="56"/>
        <end position="278"/>
    </location>
</feature>
<protein>
    <submittedName>
        <fullName evidence="2">Septum formation</fullName>
    </submittedName>
</protein>
<dbReference type="EMBL" id="FMIA01000002">
    <property type="protein sequence ID" value="SCL64850.1"/>
    <property type="molecule type" value="Genomic_DNA"/>
</dbReference>
<evidence type="ECO:0000259" key="1">
    <source>
        <dbReference type="Pfam" id="PF13845"/>
    </source>
</evidence>
<proteinExistence type="predicted"/>
<gene>
    <name evidence="2" type="ORF">GA0070617_5585</name>
</gene>
<evidence type="ECO:0000313" key="2">
    <source>
        <dbReference type="EMBL" id="SCL64850.1"/>
    </source>
</evidence>
<dbReference type="PROSITE" id="PS51257">
    <property type="entry name" value="PROKAR_LIPOPROTEIN"/>
    <property type="match status" value="1"/>
</dbReference>
<reference evidence="2 3" key="1">
    <citation type="submission" date="2016-06" db="EMBL/GenBank/DDBJ databases">
        <authorList>
            <person name="Kjaerup R.B."/>
            <person name="Dalgaard T.S."/>
            <person name="Juul-Madsen H.R."/>
        </authorList>
    </citation>
    <scope>NUCLEOTIDE SEQUENCE [LARGE SCALE GENOMIC DNA]</scope>
    <source>
        <strain evidence="2 3">DSM 45577</strain>
    </source>
</reference>
<accession>A0A1C6VG41</accession>
<evidence type="ECO:0000313" key="3">
    <source>
        <dbReference type="Proteomes" id="UP000198937"/>
    </source>
</evidence>